<dbReference type="EMBL" id="ANMU01000081">
    <property type="protein sequence ID" value="EMJ81628.1"/>
    <property type="molecule type" value="Genomic_DNA"/>
</dbReference>
<comment type="caution">
    <text evidence="1">The sequence shown here is derived from an EMBL/GenBank/DDBJ whole genome shotgun (WGS) entry which is preliminary data.</text>
</comment>
<gene>
    <name evidence="1" type="ORF">LEP1GSC016_2294</name>
</gene>
<accession>M6BYZ5</accession>
<dbReference type="PATRIC" id="fig|1218567.3.peg.2145"/>
<organism evidence="1 2">
    <name type="scientific">Leptospira borgpetersenii serovar Hardjo-bovis str. Sponselee</name>
    <dbReference type="NCBI Taxonomy" id="1303729"/>
    <lineage>
        <taxon>Bacteria</taxon>
        <taxon>Pseudomonadati</taxon>
        <taxon>Spirochaetota</taxon>
        <taxon>Spirochaetia</taxon>
        <taxon>Leptospirales</taxon>
        <taxon>Leptospiraceae</taxon>
        <taxon>Leptospira</taxon>
    </lineage>
</organism>
<proteinExistence type="predicted"/>
<evidence type="ECO:0000313" key="2">
    <source>
        <dbReference type="Proteomes" id="UP000011873"/>
    </source>
</evidence>
<name>M6BYZ5_LEPBO</name>
<dbReference type="AlphaFoldDB" id="M6BYZ5"/>
<dbReference type="Proteomes" id="UP000011873">
    <property type="component" value="Unassembled WGS sequence"/>
</dbReference>
<reference evidence="1 2" key="1">
    <citation type="submission" date="2013-01" db="EMBL/GenBank/DDBJ databases">
        <authorList>
            <person name="Harkins D.M."/>
            <person name="Durkin A.S."/>
            <person name="Brinkac L.M."/>
            <person name="Haft D.H."/>
            <person name="Selengut J.D."/>
            <person name="Sanka R."/>
            <person name="DePew J."/>
            <person name="Purushe J."/>
            <person name="Galloway R.L."/>
            <person name="Vinetz J.M."/>
            <person name="Sutton G.G."/>
            <person name="Nierman W.C."/>
            <person name="Fouts D.E."/>
        </authorList>
    </citation>
    <scope>NUCLEOTIDE SEQUENCE [LARGE SCALE GENOMIC DNA]</scope>
    <source>
        <strain evidence="1 2">Sponselee CDC</strain>
    </source>
</reference>
<protein>
    <submittedName>
        <fullName evidence="1">Toxin-antitoxin system, antitoxin component, ribbon-helix-helix domain protein</fullName>
    </submittedName>
</protein>
<sequence>MKMKVLEIGIPDQTLVSSMLHRYVTDRSRKRKCTAPTPGFKKHV</sequence>
<evidence type="ECO:0000313" key="1">
    <source>
        <dbReference type="EMBL" id="EMJ81628.1"/>
    </source>
</evidence>